<evidence type="ECO:0000313" key="1">
    <source>
        <dbReference type="EMBL" id="SDO95368.1"/>
    </source>
</evidence>
<reference evidence="1 2" key="1">
    <citation type="submission" date="2016-10" db="EMBL/GenBank/DDBJ databases">
        <authorList>
            <person name="de Groot N.N."/>
        </authorList>
    </citation>
    <scope>NUCLEOTIDE SEQUENCE [LARGE SCALE GENOMIC DNA]</scope>
    <source>
        <strain evidence="1 2">DSM 12130</strain>
    </source>
</reference>
<evidence type="ECO:0000313" key="2">
    <source>
        <dbReference type="Proteomes" id="UP000199073"/>
    </source>
</evidence>
<dbReference type="AlphaFoldDB" id="A0A1H0NS94"/>
<gene>
    <name evidence="1" type="ORF">SAMN05660330_01418</name>
</gene>
<organism evidence="1 2">
    <name type="scientific">Desulforhopalus singaporensis</name>
    <dbReference type="NCBI Taxonomy" id="91360"/>
    <lineage>
        <taxon>Bacteria</taxon>
        <taxon>Pseudomonadati</taxon>
        <taxon>Thermodesulfobacteriota</taxon>
        <taxon>Desulfobulbia</taxon>
        <taxon>Desulfobulbales</taxon>
        <taxon>Desulfocapsaceae</taxon>
        <taxon>Desulforhopalus</taxon>
    </lineage>
</organism>
<dbReference type="Proteomes" id="UP000199073">
    <property type="component" value="Unassembled WGS sequence"/>
</dbReference>
<keyword evidence="2" id="KW-1185">Reference proteome</keyword>
<protein>
    <submittedName>
        <fullName evidence="1">Uncharacterized protein</fullName>
    </submittedName>
</protein>
<dbReference type="EMBL" id="FNJI01000008">
    <property type="protein sequence ID" value="SDO95368.1"/>
    <property type="molecule type" value="Genomic_DNA"/>
</dbReference>
<sequence>MTGKSVEMKRQDIPVVDWKKYQETKNKADVLRFLVDSGWMIKRQTFYNHCASGKLRVNRGGVYSSGMVRKYAEKYLIHKAAGTTLEGAEESLAVQKTQREIKRIETQEAHERFKLDLLRGKYLKKSDVYAEWAARAVVIDRGLEYMIEANLAKMIVMVGGDQQKAPQLLEYLIEQKNIQMNEFANMENFRVVMELEEESENVI</sequence>
<accession>A0A1H0NS94</accession>
<dbReference type="STRING" id="91360.SAMN05660330_01418"/>
<name>A0A1H0NS94_9BACT</name>
<proteinExistence type="predicted"/>